<evidence type="ECO:0000256" key="2">
    <source>
        <dbReference type="ARBA" id="ARBA00009320"/>
    </source>
</evidence>
<dbReference type="FunFam" id="3.20.10.10:FF:000002">
    <property type="entry name" value="D-alanine aminotransferase"/>
    <property type="match status" value="1"/>
</dbReference>
<name>A0A1F5VFK6_9BACT</name>
<organism evidence="4 5">
    <name type="scientific">Candidatus Fischerbacteria bacterium RBG_13_37_8</name>
    <dbReference type="NCBI Taxonomy" id="1817863"/>
    <lineage>
        <taxon>Bacteria</taxon>
        <taxon>Candidatus Fischeribacteriota</taxon>
    </lineage>
</organism>
<dbReference type="InterPro" id="IPR050571">
    <property type="entry name" value="Class-IV_PLP-Dep_Aminotrnsfr"/>
</dbReference>
<dbReference type="PANTHER" id="PTHR42743:SF11">
    <property type="entry name" value="AMINODEOXYCHORISMATE LYASE"/>
    <property type="match status" value="1"/>
</dbReference>
<dbReference type="InterPro" id="IPR036038">
    <property type="entry name" value="Aminotransferase-like"/>
</dbReference>
<dbReference type="GO" id="GO:0003824">
    <property type="term" value="F:catalytic activity"/>
    <property type="evidence" value="ECO:0007669"/>
    <property type="project" value="InterPro"/>
</dbReference>
<evidence type="ECO:0000256" key="3">
    <source>
        <dbReference type="ARBA" id="ARBA00022898"/>
    </source>
</evidence>
<dbReference type="PANTHER" id="PTHR42743">
    <property type="entry name" value="AMINO-ACID AMINOTRANSFERASE"/>
    <property type="match status" value="1"/>
</dbReference>
<evidence type="ECO:0008006" key="6">
    <source>
        <dbReference type="Google" id="ProtNLM"/>
    </source>
</evidence>
<comment type="caution">
    <text evidence="4">The sequence shown here is derived from an EMBL/GenBank/DDBJ whole genome shotgun (WGS) entry which is preliminary data.</text>
</comment>
<dbReference type="STRING" id="1817863.A2Y62_14015"/>
<dbReference type="Pfam" id="PF01063">
    <property type="entry name" value="Aminotran_4"/>
    <property type="match status" value="1"/>
</dbReference>
<dbReference type="GO" id="GO:0046394">
    <property type="term" value="P:carboxylic acid biosynthetic process"/>
    <property type="evidence" value="ECO:0007669"/>
    <property type="project" value="UniProtKB-ARBA"/>
</dbReference>
<protein>
    <recommendedName>
        <fullName evidence="6">Branched-chain amino acid aminotransferase</fullName>
    </recommendedName>
</protein>
<dbReference type="SUPFAM" id="SSF56752">
    <property type="entry name" value="D-aminoacid aminotransferase-like PLP-dependent enzymes"/>
    <property type="match status" value="1"/>
</dbReference>
<dbReference type="Proteomes" id="UP000178943">
    <property type="component" value="Unassembled WGS sequence"/>
</dbReference>
<accession>A0A1F5VFK6</accession>
<gene>
    <name evidence="4" type="ORF">A2Y62_14015</name>
</gene>
<comment type="cofactor">
    <cofactor evidence="1">
        <name>pyridoxal 5'-phosphate</name>
        <dbReference type="ChEBI" id="CHEBI:597326"/>
    </cofactor>
</comment>
<dbReference type="GO" id="GO:0008652">
    <property type="term" value="P:amino acid biosynthetic process"/>
    <property type="evidence" value="ECO:0007669"/>
    <property type="project" value="UniProtKB-ARBA"/>
</dbReference>
<dbReference type="GO" id="GO:0005829">
    <property type="term" value="C:cytosol"/>
    <property type="evidence" value="ECO:0007669"/>
    <property type="project" value="TreeGrafter"/>
</dbReference>
<reference evidence="4 5" key="1">
    <citation type="journal article" date="2016" name="Nat. Commun.">
        <title>Thousands of microbial genomes shed light on interconnected biogeochemical processes in an aquifer system.</title>
        <authorList>
            <person name="Anantharaman K."/>
            <person name="Brown C.T."/>
            <person name="Hug L.A."/>
            <person name="Sharon I."/>
            <person name="Castelle C.J."/>
            <person name="Probst A.J."/>
            <person name="Thomas B.C."/>
            <person name="Singh A."/>
            <person name="Wilkins M.J."/>
            <person name="Karaoz U."/>
            <person name="Brodie E.L."/>
            <person name="Williams K.H."/>
            <person name="Hubbard S.S."/>
            <person name="Banfield J.F."/>
        </authorList>
    </citation>
    <scope>NUCLEOTIDE SEQUENCE [LARGE SCALE GENOMIC DNA]</scope>
</reference>
<evidence type="ECO:0000313" key="4">
    <source>
        <dbReference type="EMBL" id="OGF62239.1"/>
    </source>
</evidence>
<keyword evidence="3" id="KW-0663">Pyridoxal phosphate</keyword>
<dbReference type="Gene3D" id="3.30.470.10">
    <property type="match status" value="1"/>
</dbReference>
<proteinExistence type="inferred from homology"/>
<evidence type="ECO:0000256" key="1">
    <source>
        <dbReference type="ARBA" id="ARBA00001933"/>
    </source>
</evidence>
<evidence type="ECO:0000313" key="5">
    <source>
        <dbReference type="Proteomes" id="UP000178943"/>
    </source>
</evidence>
<dbReference type="Gene3D" id="3.20.10.10">
    <property type="entry name" value="D-amino Acid Aminotransferase, subunit A, domain 2"/>
    <property type="match status" value="1"/>
</dbReference>
<comment type="similarity">
    <text evidence="2">Belongs to the class-IV pyridoxal-phosphate-dependent aminotransferase family.</text>
</comment>
<sequence>MSTRVNINGTVFLPEEARISVFDRAVLYGDGIYETLRTYDGRLFLYDEHFRRLQSSLAGLEIPFSMNSDELYNEIMKTVEATGHRDTMVRLLITRGISPINLNPCENQSSTLIIIVEKYKPFPQDLYEKGASLVIAQARRNSPKCLSPAIKSLNLLNNFLAYREAIKKKSFDSLLLSIDDYVAEGTTFNVFWVKDGVLYTPDEKVGILKGTTRDIVCLLAEQAGIECNKGFFGKESMLESDECFITSTLKEIMPVAQIDTKKIGYVCPGDITGRLMKLFQEKRDEFMYNPAMKR</sequence>
<dbReference type="InterPro" id="IPR043132">
    <property type="entry name" value="BCAT-like_C"/>
</dbReference>
<dbReference type="InterPro" id="IPR043131">
    <property type="entry name" value="BCAT-like_N"/>
</dbReference>
<dbReference type="AlphaFoldDB" id="A0A1F5VFK6"/>
<dbReference type="EMBL" id="MFGW01000183">
    <property type="protein sequence ID" value="OGF62239.1"/>
    <property type="molecule type" value="Genomic_DNA"/>
</dbReference>
<dbReference type="InterPro" id="IPR001544">
    <property type="entry name" value="Aminotrans_IV"/>
</dbReference>